<evidence type="ECO:0000313" key="2">
    <source>
        <dbReference type="Proteomes" id="UP000238479"/>
    </source>
</evidence>
<evidence type="ECO:0000313" key="1">
    <source>
        <dbReference type="EMBL" id="PRQ24696.1"/>
    </source>
</evidence>
<organism evidence="1 2">
    <name type="scientific">Rosa chinensis</name>
    <name type="common">China rose</name>
    <dbReference type="NCBI Taxonomy" id="74649"/>
    <lineage>
        <taxon>Eukaryota</taxon>
        <taxon>Viridiplantae</taxon>
        <taxon>Streptophyta</taxon>
        <taxon>Embryophyta</taxon>
        <taxon>Tracheophyta</taxon>
        <taxon>Spermatophyta</taxon>
        <taxon>Magnoliopsida</taxon>
        <taxon>eudicotyledons</taxon>
        <taxon>Gunneridae</taxon>
        <taxon>Pentapetalae</taxon>
        <taxon>rosids</taxon>
        <taxon>fabids</taxon>
        <taxon>Rosales</taxon>
        <taxon>Rosaceae</taxon>
        <taxon>Rosoideae</taxon>
        <taxon>Rosoideae incertae sedis</taxon>
        <taxon>Rosa</taxon>
    </lineage>
</organism>
<protein>
    <submittedName>
        <fullName evidence="1">Uncharacterized protein</fullName>
    </submittedName>
</protein>
<dbReference type="Gramene" id="PRQ24696">
    <property type="protein sequence ID" value="PRQ24696"/>
    <property type="gene ID" value="RchiOBHm_Chr6g0275271"/>
</dbReference>
<name>A0A2P6PS15_ROSCH</name>
<accession>A0A2P6PS15</accession>
<proteinExistence type="predicted"/>
<dbReference type="EMBL" id="PDCK01000044">
    <property type="protein sequence ID" value="PRQ24696.1"/>
    <property type="molecule type" value="Genomic_DNA"/>
</dbReference>
<dbReference type="AlphaFoldDB" id="A0A2P6PS15"/>
<dbReference type="Proteomes" id="UP000238479">
    <property type="component" value="Chromosome 6"/>
</dbReference>
<comment type="caution">
    <text evidence="1">The sequence shown here is derived from an EMBL/GenBank/DDBJ whole genome shotgun (WGS) entry which is preliminary data.</text>
</comment>
<sequence>MSTGIVTQFKEAGQSTMAAHQLWSKFTDSTAPSLPSSLFDASTRVFQNLTRFFFFTCLNQQFIDEVGADEAGATGDDTPEPAPCRGRQEPCRWRRSLQGYVGFLEGE</sequence>
<keyword evidence="2" id="KW-1185">Reference proteome</keyword>
<gene>
    <name evidence="1" type="ORF">RchiOBHm_Chr6g0275271</name>
</gene>
<reference evidence="1 2" key="1">
    <citation type="journal article" date="2018" name="Nat. Genet.">
        <title>The Rosa genome provides new insights in the design of modern roses.</title>
        <authorList>
            <person name="Bendahmane M."/>
        </authorList>
    </citation>
    <scope>NUCLEOTIDE SEQUENCE [LARGE SCALE GENOMIC DNA]</scope>
    <source>
        <strain evidence="2">cv. Old Blush</strain>
    </source>
</reference>